<dbReference type="GeneID" id="20359975"/>
<name>K3VS39_FUSPC</name>
<reference evidence="1 2" key="1">
    <citation type="journal article" date="2012" name="PLoS Pathog.">
        <title>Comparative pathogenomics reveals horizontally acquired novel virulence genes in fungi infecting cereal hosts.</title>
        <authorList>
            <person name="Gardiner D.M."/>
            <person name="McDonald M.C."/>
            <person name="Covarelli L."/>
            <person name="Solomon P.S."/>
            <person name="Rusu A.G."/>
            <person name="Marshall M."/>
            <person name="Kazan K."/>
            <person name="Chakraborty S."/>
            <person name="McDonald B.A."/>
            <person name="Manners J.M."/>
        </authorList>
    </citation>
    <scope>NUCLEOTIDE SEQUENCE [LARGE SCALE GENOMIC DNA]</scope>
    <source>
        <strain evidence="1 2">CS3096</strain>
    </source>
</reference>
<dbReference type="AlphaFoldDB" id="K3VS39"/>
<sequence length="23" mass="2656">MRSWRDLNDFYEGAEGAGHNCIN</sequence>
<organism evidence="1 2">
    <name type="scientific">Fusarium pseudograminearum (strain CS3096)</name>
    <name type="common">Wheat and barley crown-rot fungus</name>
    <dbReference type="NCBI Taxonomy" id="1028729"/>
    <lineage>
        <taxon>Eukaryota</taxon>
        <taxon>Fungi</taxon>
        <taxon>Dikarya</taxon>
        <taxon>Ascomycota</taxon>
        <taxon>Pezizomycotina</taxon>
        <taxon>Sordariomycetes</taxon>
        <taxon>Hypocreomycetidae</taxon>
        <taxon>Hypocreales</taxon>
        <taxon>Nectriaceae</taxon>
        <taxon>Fusarium</taxon>
    </lineage>
</organism>
<accession>K3VS39</accession>
<gene>
    <name evidence="1" type="ORF">FPSE_01355</name>
</gene>
<evidence type="ECO:0000313" key="1">
    <source>
        <dbReference type="EMBL" id="EKJ78467.1"/>
    </source>
</evidence>
<dbReference type="RefSeq" id="XP_061844459.1">
    <property type="nucleotide sequence ID" value="XM_061988428.1"/>
</dbReference>
<evidence type="ECO:0000313" key="2">
    <source>
        <dbReference type="Proteomes" id="UP000007978"/>
    </source>
</evidence>
<dbReference type="HOGENOM" id="CLU_3423307_0_0_1"/>
<keyword evidence="2" id="KW-1185">Reference proteome</keyword>
<proteinExistence type="predicted"/>
<comment type="caution">
    <text evidence="1">The sequence shown here is derived from an EMBL/GenBank/DDBJ whole genome shotgun (WGS) entry which is preliminary data.</text>
</comment>
<protein>
    <submittedName>
        <fullName evidence="1">Uncharacterized protein</fullName>
    </submittedName>
</protein>
<dbReference type="Proteomes" id="UP000007978">
    <property type="component" value="Chromosome 1"/>
</dbReference>
<dbReference type="EMBL" id="AFNW01000031">
    <property type="protein sequence ID" value="EKJ78467.1"/>
    <property type="molecule type" value="Genomic_DNA"/>
</dbReference>